<sequence length="359" mass="39733">MHNFDASALSEPIDRNELRAFKASVAQRFPHSHQGKSSSSIFALIVLSLIGVAMLVAGIVMLAADASLITGGIFTVVGLVLAALGIGTLVVGDSDKRQFRLDRFARANGMQFHPGFNNPKLPGMLFDIGRQRNSQLLVRGDTPRFVEFGNYRYTTGSGKNSTTHTWGYIAVQLDSPLPHIVLDAEGNNSFFGSNLPIGLKKDQRLSLEGNFDEHFSLYAPVGYEADALYLFTPDIMQRFIRNAAQLDVEIVDDWLFFYTGDDVSTLNADRWAWLFSVVGAMLQKIERWGRWRDERLRVANAAPLAAGSSDIPAVQNPEMLRPPSGVADPGKRLKRRGFTWVTFIIIAVFVVLQVVSRLS</sequence>
<evidence type="ECO:0008006" key="4">
    <source>
        <dbReference type="Google" id="ProtNLM"/>
    </source>
</evidence>
<organism evidence="2 3">
    <name type="scientific">Microbacterium faecale</name>
    <dbReference type="NCBI Taxonomy" id="1804630"/>
    <lineage>
        <taxon>Bacteria</taxon>
        <taxon>Bacillati</taxon>
        <taxon>Actinomycetota</taxon>
        <taxon>Actinomycetes</taxon>
        <taxon>Micrococcales</taxon>
        <taxon>Microbacteriaceae</taxon>
        <taxon>Microbacterium</taxon>
    </lineage>
</organism>
<keyword evidence="3" id="KW-1185">Reference proteome</keyword>
<keyword evidence="1" id="KW-1133">Transmembrane helix</keyword>
<feature type="transmembrane region" description="Helical" evidence="1">
    <location>
        <begin position="41"/>
        <end position="63"/>
    </location>
</feature>
<accession>A0A916Y185</accession>
<evidence type="ECO:0000313" key="3">
    <source>
        <dbReference type="Proteomes" id="UP000633205"/>
    </source>
</evidence>
<name>A0A916Y185_9MICO</name>
<reference evidence="2" key="2">
    <citation type="submission" date="2020-09" db="EMBL/GenBank/DDBJ databases">
        <authorList>
            <person name="Sun Q."/>
            <person name="Zhou Y."/>
        </authorList>
    </citation>
    <scope>NUCLEOTIDE SEQUENCE</scope>
    <source>
        <strain evidence="2">CGMCC 1.15152</strain>
    </source>
</reference>
<evidence type="ECO:0000256" key="1">
    <source>
        <dbReference type="SAM" id="Phobius"/>
    </source>
</evidence>
<proteinExistence type="predicted"/>
<feature type="transmembrane region" description="Helical" evidence="1">
    <location>
        <begin position="338"/>
        <end position="356"/>
    </location>
</feature>
<dbReference type="RefSeq" id="WP_188710530.1">
    <property type="nucleotide sequence ID" value="NZ_BMHO01000001.1"/>
</dbReference>
<reference evidence="2" key="1">
    <citation type="journal article" date="2014" name="Int. J. Syst. Evol. Microbiol.">
        <title>Complete genome sequence of Corynebacterium casei LMG S-19264T (=DSM 44701T), isolated from a smear-ripened cheese.</title>
        <authorList>
            <consortium name="US DOE Joint Genome Institute (JGI-PGF)"/>
            <person name="Walter F."/>
            <person name="Albersmeier A."/>
            <person name="Kalinowski J."/>
            <person name="Ruckert C."/>
        </authorList>
    </citation>
    <scope>NUCLEOTIDE SEQUENCE</scope>
    <source>
        <strain evidence="2">CGMCC 1.15152</strain>
    </source>
</reference>
<dbReference type="EMBL" id="BMHO01000001">
    <property type="protein sequence ID" value="GGD26096.1"/>
    <property type="molecule type" value="Genomic_DNA"/>
</dbReference>
<evidence type="ECO:0000313" key="2">
    <source>
        <dbReference type="EMBL" id="GGD26096.1"/>
    </source>
</evidence>
<dbReference type="AlphaFoldDB" id="A0A916Y185"/>
<gene>
    <name evidence="2" type="ORF">GCM10010915_02680</name>
</gene>
<dbReference type="Proteomes" id="UP000633205">
    <property type="component" value="Unassembled WGS sequence"/>
</dbReference>
<keyword evidence="1" id="KW-0472">Membrane</keyword>
<feature type="transmembrane region" description="Helical" evidence="1">
    <location>
        <begin position="69"/>
        <end position="91"/>
    </location>
</feature>
<keyword evidence="1" id="KW-0812">Transmembrane</keyword>
<comment type="caution">
    <text evidence="2">The sequence shown here is derived from an EMBL/GenBank/DDBJ whole genome shotgun (WGS) entry which is preliminary data.</text>
</comment>
<protein>
    <recommendedName>
        <fullName evidence="4">DUF3137 domain-containing protein</fullName>
    </recommendedName>
</protein>